<comment type="caution">
    <text evidence="1">The sequence shown here is derived from an EMBL/GenBank/DDBJ whole genome shotgun (WGS) entry which is preliminary data.</text>
</comment>
<dbReference type="InterPro" id="IPR025354">
    <property type="entry name" value="DUF4258"/>
</dbReference>
<sequence length="140" mass="15890">MSFIIKNHLYKESQWNDEQSLIKAHIQTGKRVIFTKHFRDSLEDRALSVGEVYSIFKNGSAEIIQGHAPGTYAIGGGSLNSDEVRVFYGKTKSGKTIHIVFAITSDGKYKFVTVYYPSLEFFENDYKTLRSAFCFTPVKS</sequence>
<evidence type="ECO:0000313" key="1">
    <source>
        <dbReference type="EMBL" id="MFE8700995.1"/>
    </source>
</evidence>
<dbReference type="EMBL" id="JBIACK010000004">
    <property type="protein sequence ID" value="MFE8700995.1"/>
    <property type="molecule type" value="Genomic_DNA"/>
</dbReference>
<keyword evidence="2" id="KW-1185">Reference proteome</keyword>
<organism evidence="1 2">
    <name type="scientific">Cytobacillus spartinae</name>
    <dbReference type="NCBI Taxonomy" id="3299023"/>
    <lineage>
        <taxon>Bacteria</taxon>
        <taxon>Bacillati</taxon>
        <taxon>Bacillota</taxon>
        <taxon>Bacilli</taxon>
        <taxon>Bacillales</taxon>
        <taxon>Bacillaceae</taxon>
        <taxon>Cytobacillus</taxon>
    </lineage>
</organism>
<dbReference type="RefSeq" id="WP_389360724.1">
    <property type="nucleotide sequence ID" value="NZ_JBIACK010000004.1"/>
</dbReference>
<evidence type="ECO:0000313" key="2">
    <source>
        <dbReference type="Proteomes" id="UP001601059"/>
    </source>
</evidence>
<dbReference type="Proteomes" id="UP001601059">
    <property type="component" value="Unassembled WGS sequence"/>
</dbReference>
<accession>A0ABW6KDM1</accession>
<dbReference type="Pfam" id="PF14076">
    <property type="entry name" value="DUF4258"/>
    <property type="match status" value="1"/>
</dbReference>
<gene>
    <name evidence="1" type="ORF">ACFYKX_10235</name>
</gene>
<name>A0ABW6KDM1_9BACI</name>
<proteinExistence type="predicted"/>
<reference evidence="1 2" key="1">
    <citation type="submission" date="2024-08" db="EMBL/GenBank/DDBJ databases">
        <title>Two novel Cytobacillus novel species.</title>
        <authorList>
            <person name="Liu G."/>
        </authorList>
    </citation>
    <scope>NUCLEOTIDE SEQUENCE [LARGE SCALE GENOMIC DNA]</scope>
    <source>
        <strain evidence="1 2">FJAT-54145</strain>
    </source>
</reference>
<protein>
    <submittedName>
        <fullName evidence="1">DUF4258 domain-containing protein</fullName>
    </submittedName>
</protein>